<evidence type="ECO:0000256" key="1">
    <source>
        <dbReference type="ARBA" id="ARBA00004123"/>
    </source>
</evidence>
<keyword evidence="5 8" id="KW-0103">Bromodomain</keyword>
<evidence type="ECO:0000313" key="10">
    <source>
        <dbReference type="EMBL" id="CAG9536169.1"/>
    </source>
</evidence>
<dbReference type="Pfam" id="PF08312">
    <property type="entry name" value="cwf21"/>
    <property type="match status" value="1"/>
</dbReference>
<dbReference type="Gene3D" id="6.10.140.420">
    <property type="match status" value="1"/>
</dbReference>
<dbReference type="SUPFAM" id="SSF47370">
    <property type="entry name" value="Bromodomain"/>
    <property type="match status" value="1"/>
</dbReference>
<comment type="similarity">
    <text evidence="2">Belongs to the CWC21 family.</text>
</comment>
<dbReference type="SMART" id="SM00297">
    <property type="entry name" value="BROMO"/>
    <property type="match status" value="1"/>
</dbReference>
<dbReference type="Gene3D" id="1.20.920.10">
    <property type="entry name" value="Bromodomain-like"/>
    <property type="match status" value="1"/>
</dbReference>
<evidence type="ECO:0000256" key="8">
    <source>
        <dbReference type="PROSITE-ProRule" id="PRU00035"/>
    </source>
</evidence>
<evidence type="ECO:0000256" key="2">
    <source>
        <dbReference type="ARBA" id="ARBA00005954"/>
    </source>
</evidence>
<keyword evidence="6" id="KW-0508">mRNA splicing</keyword>
<dbReference type="PROSITE" id="PS50014">
    <property type="entry name" value="BROMODOMAIN_2"/>
    <property type="match status" value="1"/>
</dbReference>
<evidence type="ECO:0000256" key="7">
    <source>
        <dbReference type="ARBA" id="ARBA00023242"/>
    </source>
</evidence>
<keyword evidence="7" id="KW-0539">Nucleus</keyword>
<evidence type="ECO:0000256" key="3">
    <source>
        <dbReference type="ARBA" id="ARBA00022664"/>
    </source>
</evidence>
<accession>A0A8J2M552</accession>
<dbReference type="InterPro" id="IPR051372">
    <property type="entry name" value="CWC21"/>
</dbReference>
<dbReference type="InterPro" id="IPR001487">
    <property type="entry name" value="Bromodomain"/>
</dbReference>
<dbReference type="PANTHER" id="PTHR36562">
    <property type="entry name" value="SERINE/ARGININE REPETITIVE MATRIX 2"/>
    <property type="match status" value="1"/>
</dbReference>
<organism evidence="10 11">
    <name type="scientific">Cercopithifilaria johnstoni</name>
    <dbReference type="NCBI Taxonomy" id="2874296"/>
    <lineage>
        <taxon>Eukaryota</taxon>
        <taxon>Metazoa</taxon>
        <taxon>Ecdysozoa</taxon>
        <taxon>Nematoda</taxon>
        <taxon>Chromadorea</taxon>
        <taxon>Rhabditida</taxon>
        <taxon>Spirurina</taxon>
        <taxon>Spiruromorpha</taxon>
        <taxon>Filarioidea</taxon>
        <taxon>Onchocercidae</taxon>
        <taxon>Cercopithifilaria</taxon>
    </lineage>
</organism>
<dbReference type="EMBL" id="CAKAEH010001430">
    <property type="protein sequence ID" value="CAG9536169.1"/>
    <property type="molecule type" value="Genomic_DNA"/>
</dbReference>
<dbReference type="SMART" id="SM01115">
    <property type="entry name" value="cwf21"/>
    <property type="match status" value="1"/>
</dbReference>
<keyword evidence="4" id="KW-0747">Spliceosome</keyword>
<dbReference type="InterPro" id="IPR036427">
    <property type="entry name" value="Bromodomain-like_sf"/>
</dbReference>
<dbReference type="InterPro" id="IPR013170">
    <property type="entry name" value="mRNA_splic_Cwf21_dom"/>
</dbReference>
<keyword evidence="11" id="KW-1185">Reference proteome</keyword>
<dbReference type="OrthoDB" id="10267305at2759"/>
<dbReference type="Pfam" id="PF00439">
    <property type="entry name" value="Bromodomain"/>
    <property type="match status" value="1"/>
</dbReference>
<dbReference type="GO" id="GO:0005681">
    <property type="term" value="C:spliceosomal complex"/>
    <property type="evidence" value="ECO:0007669"/>
    <property type="project" value="UniProtKB-KW"/>
</dbReference>
<evidence type="ECO:0000256" key="5">
    <source>
        <dbReference type="ARBA" id="ARBA00023117"/>
    </source>
</evidence>
<dbReference type="PRINTS" id="PR00503">
    <property type="entry name" value="BROMODOMAIN"/>
</dbReference>
<name>A0A8J2M552_9BILA</name>
<protein>
    <recommendedName>
        <fullName evidence="9">Bromo domain-containing protein</fullName>
    </recommendedName>
</protein>
<dbReference type="CDD" id="cd21373">
    <property type="entry name" value="cwf21_SRRM2-like"/>
    <property type="match status" value="1"/>
</dbReference>
<proteinExistence type="inferred from homology"/>
<gene>
    <name evidence="10" type="ORF">CJOHNSTONI_LOCUS6120</name>
</gene>
<dbReference type="GO" id="GO:0008380">
    <property type="term" value="P:RNA splicing"/>
    <property type="evidence" value="ECO:0007669"/>
    <property type="project" value="UniProtKB-KW"/>
</dbReference>
<dbReference type="GO" id="GO:0006397">
    <property type="term" value="P:mRNA processing"/>
    <property type="evidence" value="ECO:0007669"/>
    <property type="project" value="UniProtKB-KW"/>
</dbReference>
<sequence length="285" mass="32604">MYNGIGLQTARGSGTNGYVQANLANLLLSKKRVAYNSEADIKRAEAEINKQPNKELLEHYRKRHIELKCTDFEMLMENKGFDEAEIQNKVNEYRKLLQSQIASGELDIDAEMDIRDTHVRAKAAIDNCNRMRSALKIKDDFIDGTSFEKLNKSVDLKVDEAEKDDGKRKKKKGDEVSSSFKGVFRALIFLLLCIALSYVDVGEIMSNLSIVQQKLKRYAYHSLKEFKADITQIFENARIFNPKDSAIYQCADILEKQFREHMVEIKSAVETRTNGQKEESSTTKK</sequence>
<feature type="domain" description="Bromo" evidence="9">
    <location>
        <begin position="198"/>
        <end position="248"/>
    </location>
</feature>
<keyword evidence="3" id="KW-0507">mRNA processing</keyword>
<evidence type="ECO:0000256" key="4">
    <source>
        <dbReference type="ARBA" id="ARBA00022728"/>
    </source>
</evidence>
<dbReference type="AlphaFoldDB" id="A0A8J2M552"/>
<reference evidence="10" key="1">
    <citation type="submission" date="2021-09" db="EMBL/GenBank/DDBJ databases">
        <authorList>
            <consortium name="Pathogen Informatics"/>
        </authorList>
    </citation>
    <scope>NUCLEOTIDE SEQUENCE</scope>
</reference>
<dbReference type="PANTHER" id="PTHR36562:SF5">
    <property type="entry name" value="SERINE_ARGININE REPETITIVE MATRIX 2"/>
    <property type="match status" value="1"/>
</dbReference>
<evidence type="ECO:0000313" key="11">
    <source>
        <dbReference type="Proteomes" id="UP000746747"/>
    </source>
</evidence>
<evidence type="ECO:0000259" key="9">
    <source>
        <dbReference type="PROSITE" id="PS50014"/>
    </source>
</evidence>
<evidence type="ECO:0000256" key="6">
    <source>
        <dbReference type="ARBA" id="ARBA00023187"/>
    </source>
</evidence>
<comment type="caution">
    <text evidence="10">The sequence shown here is derived from an EMBL/GenBank/DDBJ whole genome shotgun (WGS) entry which is preliminary data.</text>
</comment>
<comment type="subcellular location">
    <subcellularLocation>
        <location evidence="1">Nucleus</location>
    </subcellularLocation>
</comment>
<dbReference type="Proteomes" id="UP000746747">
    <property type="component" value="Unassembled WGS sequence"/>
</dbReference>